<evidence type="ECO:0000313" key="3">
    <source>
        <dbReference type="Proteomes" id="UP000191200"/>
    </source>
</evidence>
<dbReference type="Proteomes" id="UP000191200">
    <property type="component" value="Chromosome"/>
</dbReference>
<dbReference type="NCBIfam" id="NF033218">
    <property type="entry name" value="anchor_AmaP"/>
    <property type="match status" value="1"/>
</dbReference>
<evidence type="ECO:0000256" key="1">
    <source>
        <dbReference type="SAM" id="Phobius"/>
    </source>
</evidence>
<dbReference type="RefSeq" id="WP_071456866.1">
    <property type="nucleotide sequence ID" value="NZ_CP017267.1"/>
</dbReference>
<dbReference type="STRING" id="519472.BHY08_05200"/>
<reference evidence="2 3" key="1">
    <citation type="submission" date="2016-09" db="EMBL/GenBank/DDBJ databases">
        <title>Vagococcus teuberi sp. nov., isolated from the Malian artisanal sour milk fene.</title>
        <authorList>
            <person name="Wullschleger S."/>
            <person name="Seifert C."/>
            <person name="Baumgartner S."/>
            <person name="Lacroix C."/>
            <person name="Bonfoh B."/>
            <person name="Stevens M.J."/>
            <person name="Meile L."/>
        </authorList>
    </citation>
    <scope>NUCLEOTIDE SEQUENCE [LARGE SCALE GENOMIC DNA]</scope>
    <source>
        <strain evidence="2 3">DSM 21459</strain>
    </source>
</reference>
<evidence type="ECO:0000313" key="2">
    <source>
        <dbReference type="EMBL" id="APB31274.1"/>
    </source>
</evidence>
<feature type="transmembrane region" description="Helical" evidence="1">
    <location>
        <begin position="50"/>
        <end position="75"/>
    </location>
</feature>
<dbReference type="OrthoDB" id="2236015at2"/>
<keyword evidence="1" id="KW-0812">Transmembrane</keyword>
<accession>A0A1J0A5T3</accession>
<dbReference type="KEGG" id="vte:BHY08_05200"/>
<feature type="transmembrane region" description="Helical" evidence="1">
    <location>
        <begin position="7"/>
        <end position="30"/>
    </location>
</feature>
<evidence type="ECO:0008006" key="4">
    <source>
        <dbReference type="Google" id="ProtNLM"/>
    </source>
</evidence>
<keyword evidence="1" id="KW-0472">Membrane</keyword>
<sequence length="186" mass="21554">MNIYKKVFILISILLLIPLLFTNVIQNQYLANLSFKLIQMENYPFVGSYIPFYLFWGSILVIIFLIILFCFILLYPRNKTEVYFSKSKGSLSIKKNAVEQFVSTILTQEPWLKNPKVSVTMKKKKIKIFISCNCSNINSNLVDKTSELSHRIRQEFSTFLGIDDPKQVSVEIKQVSNKKASNPRVI</sequence>
<keyword evidence="3" id="KW-1185">Reference proteome</keyword>
<protein>
    <recommendedName>
        <fullName evidence="4">Alkaline shock response membrane anchor protein AmaP</fullName>
    </recommendedName>
</protein>
<dbReference type="AlphaFoldDB" id="A0A1J0A5T3"/>
<dbReference type="EMBL" id="CP017267">
    <property type="protein sequence ID" value="APB31274.1"/>
    <property type="molecule type" value="Genomic_DNA"/>
</dbReference>
<keyword evidence="1" id="KW-1133">Transmembrane helix</keyword>
<gene>
    <name evidence="2" type="ORF">BHY08_05200</name>
</gene>
<proteinExistence type="predicted"/>
<organism evidence="2 3">
    <name type="scientific">Vagococcus teuberi</name>
    <dbReference type="NCBI Taxonomy" id="519472"/>
    <lineage>
        <taxon>Bacteria</taxon>
        <taxon>Bacillati</taxon>
        <taxon>Bacillota</taxon>
        <taxon>Bacilli</taxon>
        <taxon>Lactobacillales</taxon>
        <taxon>Enterococcaceae</taxon>
        <taxon>Vagococcus</taxon>
    </lineage>
</organism>
<name>A0A1J0A5T3_9ENTE</name>